<feature type="region of interest" description="Disordered" evidence="1">
    <location>
        <begin position="1"/>
        <end position="22"/>
    </location>
</feature>
<dbReference type="AlphaFoldDB" id="A0A0F9UMJ6"/>
<feature type="compositionally biased region" description="Polar residues" evidence="1">
    <location>
        <begin position="10"/>
        <end position="22"/>
    </location>
</feature>
<dbReference type="EMBL" id="LAZR01000126">
    <property type="protein sequence ID" value="KKN88722.1"/>
    <property type="molecule type" value="Genomic_DNA"/>
</dbReference>
<accession>A0A0F9UMJ6</accession>
<name>A0A0F9UMJ6_9ZZZZ</name>
<organism evidence="2">
    <name type="scientific">marine sediment metagenome</name>
    <dbReference type="NCBI Taxonomy" id="412755"/>
    <lineage>
        <taxon>unclassified sequences</taxon>
        <taxon>metagenomes</taxon>
        <taxon>ecological metagenomes</taxon>
    </lineage>
</organism>
<gene>
    <name evidence="2" type="ORF">LCGC14_0246130</name>
</gene>
<proteinExistence type="predicted"/>
<comment type="caution">
    <text evidence="2">The sequence shown here is derived from an EMBL/GenBank/DDBJ whole genome shotgun (WGS) entry which is preliminary data.</text>
</comment>
<evidence type="ECO:0000256" key="1">
    <source>
        <dbReference type="SAM" id="MobiDB-lite"/>
    </source>
</evidence>
<sequence length="98" mass="11339">MENFKKFTTEESGSTEITDNTDIAQEKQDVFTELQEWINELEKDWPLTSGTGKKLINAFALQVGKEAIQATRTAFINYPSNIRRLIIDEYKPQIKQLK</sequence>
<evidence type="ECO:0000313" key="2">
    <source>
        <dbReference type="EMBL" id="KKN88722.1"/>
    </source>
</evidence>
<reference evidence="2" key="1">
    <citation type="journal article" date="2015" name="Nature">
        <title>Complex archaea that bridge the gap between prokaryotes and eukaryotes.</title>
        <authorList>
            <person name="Spang A."/>
            <person name="Saw J.H."/>
            <person name="Jorgensen S.L."/>
            <person name="Zaremba-Niedzwiedzka K."/>
            <person name="Martijn J."/>
            <person name="Lind A.E."/>
            <person name="van Eijk R."/>
            <person name="Schleper C."/>
            <person name="Guy L."/>
            <person name="Ettema T.J."/>
        </authorList>
    </citation>
    <scope>NUCLEOTIDE SEQUENCE</scope>
</reference>
<protein>
    <submittedName>
        <fullName evidence="2">Uncharacterized protein</fullName>
    </submittedName>
</protein>